<feature type="chain" id="PRO_5045218195" description="Secreted protein" evidence="1">
    <location>
        <begin position="21"/>
        <end position="136"/>
    </location>
</feature>
<organism evidence="2 3">
    <name type="scientific">Vibrio bivalvicida</name>
    <dbReference type="NCBI Taxonomy" id="1276888"/>
    <lineage>
        <taxon>Bacteria</taxon>
        <taxon>Pseudomonadati</taxon>
        <taxon>Pseudomonadota</taxon>
        <taxon>Gammaproteobacteria</taxon>
        <taxon>Vibrionales</taxon>
        <taxon>Vibrionaceae</taxon>
        <taxon>Vibrio</taxon>
        <taxon>Vibrio oreintalis group</taxon>
    </lineage>
</organism>
<dbReference type="EMBL" id="JBGOOS010000032">
    <property type="protein sequence ID" value="MEZ8210704.1"/>
    <property type="molecule type" value="Genomic_DNA"/>
</dbReference>
<evidence type="ECO:0000313" key="3">
    <source>
        <dbReference type="Proteomes" id="UP001569151"/>
    </source>
</evidence>
<reference evidence="2 3" key="1">
    <citation type="submission" date="2024-06" db="EMBL/GenBank/DDBJ databases">
        <authorList>
            <person name="Steensen K."/>
            <person name="Seneca J."/>
            <person name="Bartlau N."/>
            <person name="Yu A.X."/>
            <person name="Polz M.F."/>
        </authorList>
    </citation>
    <scope>NUCLEOTIDE SEQUENCE [LARGE SCALE GENOMIC DNA]</scope>
    <source>
        <strain evidence="2 3">1F146</strain>
    </source>
</reference>
<evidence type="ECO:0000256" key="1">
    <source>
        <dbReference type="SAM" id="SignalP"/>
    </source>
</evidence>
<accession>A0ABV4MM98</accession>
<name>A0ABV4MM98_9VIBR</name>
<feature type="signal peptide" evidence="1">
    <location>
        <begin position="1"/>
        <end position="20"/>
    </location>
</feature>
<dbReference type="RefSeq" id="WP_371719920.1">
    <property type="nucleotide sequence ID" value="NZ_JBGOOF010000035.1"/>
</dbReference>
<evidence type="ECO:0000313" key="2">
    <source>
        <dbReference type="EMBL" id="MEZ8210704.1"/>
    </source>
</evidence>
<evidence type="ECO:0008006" key="4">
    <source>
        <dbReference type="Google" id="ProtNLM"/>
    </source>
</evidence>
<sequence>MKYFLLIIMLPLVIASMVQAADNSNKGNYKIGASSEDEPCTCVFNNTRMWNPEKILWNGEEWYCSKYNDDGTCDSVALLNSTDSIQNPCLKQTTPIYCVFNLTNAPKSIQTEDGTWTCSEYNDDQKCTKAKKTTSN</sequence>
<keyword evidence="1" id="KW-0732">Signal</keyword>
<dbReference type="Proteomes" id="UP001569151">
    <property type="component" value="Unassembled WGS sequence"/>
</dbReference>
<protein>
    <recommendedName>
        <fullName evidence="4">Secreted protein</fullName>
    </recommendedName>
</protein>
<gene>
    <name evidence="2" type="ORF">ACED39_18175</name>
</gene>
<keyword evidence="3" id="KW-1185">Reference proteome</keyword>
<comment type="caution">
    <text evidence="2">The sequence shown here is derived from an EMBL/GenBank/DDBJ whole genome shotgun (WGS) entry which is preliminary data.</text>
</comment>
<proteinExistence type="predicted"/>